<dbReference type="HAMAP" id="MF_00386">
    <property type="entry name" value="UPF0161_YidD"/>
    <property type="match status" value="1"/>
</dbReference>
<dbReference type="KEGG" id="fln:FLA_5950"/>
<dbReference type="Pfam" id="PF01809">
    <property type="entry name" value="YidD"/>
    <property type="match status" value="1"/>
</dbReference>
<keyword evidence="3" id="KW-1185">Reference proteome</keyword>
<dbReference type="STRING" id="477680.SAMN05421788_1011330"/>
<keyword evidence="1" id="KW-1003">Cell membrane</keyword>
<dbReference type="PANTHER" id="PTHR33383">
    <property type="entry name" value="MEMBRANE PROTEIN INSERTION EFFICIENCY FACTOR-RELATED"/>
    <property type="match status" value="1"/>
</dbReference>
<dbReference type="AlphaFoldDB" id="A0A173MQY1"/>
<protein>
    <recommendedName>
        <fullName evidence="1">Putative membrane protein insertion efficiency factor</fullName>
    </recommendedName>
</protein>
<sequence length="76" mass="8382">MKILLRLLSYPFILLIRIYQYVISPALGPKCRFTPSCSQYAAEALKKHGVIKGMGLSVKRISRCRPGGGSGYDPVP</sequence>
<accession>A0A173MQY1</accession>
<evidence type="ECO:0000313" key="2">
    <source>
        <dbReference type="EMBL" id="SIS80684.1"/>
    </source>
</evidence>
<dbReference type="PANTHER" id="PTHR33383:SF1">
    <property type="entry name" value="MEMBRANE PROTEIN INSERTION EFFICIENCY FACTOR-RELATED"/>
    <property type="match status" value="1"/>
</dbReference>
<comment type="function">
    <text evidence="1">Could be involved in insertion of integral membrane proteins into the membrane.</text>
</comment>
<dbReference type="OrthoDB" id="9801753at2"/>
<comment type="similarity">
    <text evidence="1">Belongs to the UPF0161 family.</text>
</comment>
<dbReference type="Proteomes" id="UP000186917">
    <property type="component" value="Unassembled WGS sequence"/>
</dbReference>
<evidence type="ECO:0000313" key="3">
    <source>
        <dbReference type="Proteomes" id="UP000186917"/>
    </source>
</evidence>
<gene>
    <name evidence="2" type="ORF">SAMN05421788_1011330</name>
</gene>
<organism evidence="2 3">
    <name type="scientific">Filimonas lacunae</name>
    <dbReference type="NCBI Taxonomy" id="477680"/>
    <lineage>
        <taxon>Bacteria</taxon>
        <taxon>Pseudomonadati</taxon>
        <taxon>Bacteroidota</taxon>
        <taxon>Chitinophagia</taxon>
        <taxon>Chitinophagales</taxon>
        <taxon>Chitinophagaceae</taxon>
        <taxon>Filimonas</taxon>
    </lineage>
</organism>
<reference evidence="3" key="1">
    <citation type="submission" date="2017-01" db="EMBL/GenBank/DDBJ databases">
        <authorList>
            <person name="Varghese N."/>
            <person name="Submissions S."/>
        </authorList>
    </citation>
    <scope>NUCLEOTIDE SEQUENCE [LARGE SCALE GENOMIC DNA]</scope>
    <source>
        <strain evidence="3">DSM 21054</strain>
    </source>
</reference>
<dbReference type="RefSeq" id="WP_076376828.1">
    <property type="nucleotide sequence ID" value="NZ_AP017422.1"/>
</dbReference>
<comment type="subcellular location">
    <subcellularLocation>
        <location evidence="1">Cell membrane</location>
        <topology evidence="1">Peripheral membrane protein</topology>
        <orientation evidence="1">Cytoplasmic side</orientation>
    </subcellularLocation>
</comment>
<dbReference type="EMBL" id="FTOR01000001">
    <property type="protein sequence ID" value="SIS80684.1"/>
    <property type="molecule type" value="Genomic_DNA"/>
</dbReference>
<dbReference type="SMART" id="SM01234">
    <property type="entry name" value="Haemolytic"/>
    <property type="match status" value="1"/>
</dbReference>
<dbReference type="InterPro" id="IPR002696">
    <property type="entry name" value="Membr_insert_effic_factor_YidD"/>
</dbReference>
<keyword evidence="1" id="KW-0472">Membrane</keyword>
<evidence type="ECO:0000256" key="1">
    <source>
        <dbReference type="HAMAP-Rule" id="MF_00386"/>
    </source>
</evidence>
<dbReference type="NCBIfam" id="TIGR00278">
    <property type="entry name" value="membrane protein insertion efficiency factor YidD"/>
    <property type="match status" value="1"/>
</dbReference>
<proteinExistence type="inferred from homology"/>
<name>A0A173MQY1_9BACT</name>
<dbReference type="GO" id="GO:0005886">
    <property type="term" value="C:plasma membrane"/>
    <property type="evidence" value="ECO:0007669"/>
    <property type="project" value="UniProtKB-SubCell"/>
</dbReference>